<accession>A0AA40HF34</accession>
<dbReference type="FunFam" id="3.40.50.300:FF:000540">
    <property type="entry name" value="probable ATP-dependent RNA helicase DHX34"/>
    <property type="match status" value="1"/>
</dbReference>
<dbReference type="InterPro" id="IPR011709">
    <property type="entry name" value="DEAD-box_helicase_OB_fold"/>
</dbReference>
<dbReference type="InterPro" id="IPR027417">
    <property type="entry name" value="P-loop_NTPase"/>
</dbReference>
<dbReference type="FunFam" id="3.40.50.300:FF:000725">
    <property type="entry name" value="probable ATP-dependent RNA helicase DHX34"/>
    <property type="match status" value="1"/>
</dbReference>
<protein>
    <recommendedName>
        <fullName evidence="11">Probable ATP-dependent RNA helicase DHX34</fullName>
        <ecNumber evidence="2">3.6.4.13</ecNumber>
    </recommendedName>
    <alternativeName>
        <fullName evidence="13">DEAH box protein 34</fullName>
    </alternativeName>
    <alternativeName>
        <fullName evidence="12">DExH-box helicase 34</fullName>
    </alternativeName>
</protein>
<evidence type="ECO:0000256" key="10">
    <source>
        <dbReference type="ARBA" id="ARBA00064112"/>
    </source>
</evidence>
<comment type="similarity">
    <text evidence="1">Belongs to the DEAD box helicase family. DEAH subfamily.</text>
</comment>
<sequence>MPPPRTREDRDHRDRHRAPREEEEAPEKWDWNCPETRRLFEDAFFRDEDYIRQGSEECQKFWAFFERLQRFQHLKTTRKEDRDPGHPKHSIPALADLPGAYDPRYRINLSVLGPDIRGSRRLGRHLPPERVSEFRQALLHYLDFVQKQAFGRLAKLQRERAALPIAQYGHRILKTLKEHQVVVVAGDTGCGKSTQPRRIACISLAKRVGFESLSQYGSQVGYQIRFESTRSAATKIVFLTVGLLLRQIQREPSLPQYQVLIVDEVHERHLHNDFLLGVLRRLLPKRPDLKVILMSATINISLFSSYFGSAPVVQVPGRLFPITVVYQPIEAEPSVSKSEKLDPRPYLRVLEAIDNKYPSEERGDLLVFLSGMAEISAVLEAAQTYASHTQRWVVLPLHSALSVADQDKVFDVAPPGVRKCILSTNIAETSVTIDGIRFVVDSGKVKEMSYDPQAKLQRLQEFWISQASAEQRKGRAGRTGPGVCFRLYAESDYDAFAPYAVPEIRRVALDALVLQMKSMSVGDPRTFPFIEPPPPASLETAILYLRDQGALDSSEALTPIGSLLAQLPVDVVIGKMLILGSMFHLAEPVLTIAAALSVQSPFTRSAQNNPEGAAARRPLESDLGDPFTLFNVFNTWVQVKSERSRNSRKWCRRRGIEEHRLYEMANLRRQFKELLEDHGLLAGTQAAKPGDSYSRLQQRRERRELYQLKRQHEEGGGRRRKVLRLQEEEDGCSSDEDRGKASRAASDNVDIQVGHPGGLRGQGVAPADYRTSGVHVSQYKPHGTPLPMFPQDVKFKLRHNLEQLQAAASSAQALTRDQMALLKLVLARGLYPQLAIPDPFNSGRKDSDQIFHTQAKQGTVLHPTCVFASSPEVLHTQEPEARGAEGSRDDKDKMSSKHQLLTFVSLLETNKPYLVNCVRIPALQSLLLFSRSLDTNGDCSRLVADGWLELQLADSESAVRLLAASLRLRARWESALDRQLAHQARRGQPAKEEEEEEEEEAPVNRQEVVALSRELLQFTAAKVPYTLRRLTGLEAQNLYLHPVPPPTKGGYAVTDFLTYNCLTSDTDLYSDCLRTFWTCPHCGLHMPLTPLERIAHENTCPEAPPPAPQLSLPQLHPLLLARDAAAGRPNTVLQCTDHPRALSVCAHVLIKEGFLEEAELDSPRVPGVWVGAEEAAPEPQQKTSALQRPYHCEACQKDFLFTPTEVLRHRRQHV</sequence>
<evidence type="ECO:0000256" key="13">
    <source>
        <dbReference type="ARBA" id="ARBA00083360"/>
    </source>
</evidence>
<evidence type="ECO:0000256" key="7">
    <source>
        <dbReference type="ARBA" id="ARBA00022840"/>
    </source>
</evidence>
<feature type="compositionally biased region" description="Basic and acidic residues" evidence="14">
    <location>
        <begin position="706"/>
        <end position="717"/>
    </location>
</feature>
<comment type="subunit">
    <text evidence="10">Forms a complex with RUVBL1 and RUVBL2. Part of a complex composed of SMG1, DHX34 and UPF1; within the complex DHX34 acts as a scaffolding protein to facilitate SMG1 phosphorylation of UPF1. Interacts with UPF1, MOV10, EIF4A3, XRN2, SMG6, SMG7, SMG9, UPF3A, UPF3B, CASC3/MLN51, XRN1, DIS3 and DCP1A; the interactions are RNA-independent. Interacts with NCBP1/CPB80; the interaction is RNA-dependent. Interacts (via C-terminus) with SMG1; the interaction is RNA-independent.</text>
</comment>
<feature type="region of interest" description="Disordered" evidence="14">
    <location>
        <begin position="706"/>
        <end position="764"/>
    </location>
</feature>
<dbReference type="GO" id="GO:0003724">
    <property type="term" value="F:RNA helicase activity"/>
    <property type="evidence" value="ECO:0007669"/>
    <property type="project" value="UniProtKB-EC"/>
</dbReference>
<dbReference type="Pfam" id="PF04408">
    <property type="entry name" value="WHD_HA2"/>
    <property type="match status" value="1"/>
</dbReference>
<dbReference type="Gene3D" id="3.40.50.300">
    <property type="entry name" value="P-loop containing nucleotide triphosphate hydrolases"/>
    <property type="match status" value="2"/>
</dbReference>
<dbReference type="CDD" id="cd17979">
    <property type="entry name" value="DEXHc_DHX34"/>
    <property type="match status" value="1"/>
</dbReference>
<evidence type="ECO:0000256" key="8">
    <source>
        <dbReference type="ARBA" id="ARBA00022884"/>
    </source>
</evidence>
<dbReference type="PANTHER" id="PTHR18934">
    <property type="entry name" value="ATP-DEPENDENT RNA HELICASE"/>
    <property type="match status" value="1"/>
</dbReference>
<feature type="domain" description="Helicase C-terminal" evidence="16">
    <location>
        <begin position="352"/>
        <end position="520"/>
    </location>
</feature>
<dbReference type="GO" id="GO:0005524">
    <property type="term" value="F:ATP binding"/>
    <property type="evidence" value="ECO:0007669"/>
    <property type="project" value="UniProtKB-KW"/>
</dbReference>
<dbReference type="InterPro" id="IPR056382">
    <property type="entry name" value="DHX34_Znf-C2H2"/>
</dbReference>
<dbReference type="AlphaFoldDB" id="A0AA40HF34"/>
<feature type="region of interest" description="Disordered" evidence="14">
    <location>
        <begin position="1"/>
        <end position="28"/>
    </location>
</feature>
<dbReference type="InterPro" id="IPR007502">
    <property type="entry name" value="Helicase-assoc_dom"/>
</dbReference>
<dbReference type="Gene3D" id="1.20.120.1080">
    <property type="match status" value="1"/>
</dbReference>
<dbReference type="InterPro" id="IPR048333">
    <property type="entry name" value="HA2_WH"/>
</dbReference>
<evidence type="ECO:0000313" key="18">
    <source>
        <dbReference type="Proteomes" id="UP001177744"/>
    </source>
</evidence>
<proteinExistence type="inferred from homology"/>
<keyword evidence="5" id="KW-0378">Hydrolase</keyword>
<dbReference type="Pfam" id="PF21010">
    <property type="entry name" value="HA2_C"/>
    <property type="match status" value="1"/>
</dbReference>
<evidence type="ECO:0000256" key="4">
    <source>
        <dbReference type="ARBA" id="ARBA00022741"/>
    </source>
</evidence>
<comment type="catalytic activity">
    <reaction evidence="9">
        <text>ATP + H2O = ADP + phosphate + H(+)</text>
        <dbReference type="Rhea" id="RHEA:13065"/>
        <dbReference type="ChEBI" id="CHEBI:15377"/>
        <dbReference type="ChEBI" id="CHEBI:15378"/>
        <dbReference type="ChEBI" id="CHEBI:30616"/>
        <dbReference type="ChEBI" id="CHEBI:43474"/>
        <dbReference type="ChEBI" id="CHEBI:456216"/>
        <dbReference type="EC" id="3.6.4.13"/>
    </reaction>
</comment>
<organism evidence="17 18">
    <name type="scientific">Cnephaeus nilssonii</name>
    <name type="common">Northern bat</name>
    <name type="synonym">Eptesicus nilssonii</name>
    <dbReference type="NCBI Taxonomy" id="3371016"/>
    <lineage>
        <taxon>Eukaryota</taxon>
        <taxon>Metazoa</taxon>
        <taxon>Chordata</taxon>
        <taxon>Craniata</taxon>
        <taxon>Vertebrata</taxon>
        <taxon>Euteleostomi</taxon>
        <taxon>Mammalia</taxon>
        <taxon>Eutheria</taxon>
        <taxon>Laurasiatheria</taxon>
        <taxon>Chiroptera</taxon>
        <taxon>Yangochiroptera</taxon>
        <taxon>Vespertilionidae</taxon>
        <taxon>Cnephaeus</taxon>
    </lineage>
</organism>
<dbReference type="SMART" id="SM00847">
    <property type="entry name" value="HA2"/>
    <property type="match status" value="1"/>
</dbReference>
<dbReference type="PROSITE" id="PS51194">
    <property type="entry name" value="HELICASE_CTER"/>
    <property type="match status" value="1"/>
</dbReference>
<evidence type="ECO:0000256" key="3">
    <source>
        <dbReference type="ARBA" id="ARBA00022553"/>
    </source>
</evidence>
<reference evidence="17" key="1">
    <citation type="submission" date="2023-06" db="EMBL/GenBank/DDBJ databases">
        <title>Reference genome for the Northern bat (Eptesicus nilssonii), a most northern bat species.</title>
        <authorList>
            <person name="Laine V.N."/>
            <person name="Pulliainen A.T."/>
            <person name="Lilley T.M."/>
        </authorList>
    </citation>
    <scope>NUCLEOTIDE SEQUENCE</scope>
    <source>
        <strain evidence="17">BLF_Eptnil</strain>
        <tissue evidence="17">Kidney</tissue>
    </source>
</reference>
<dbReference type="EMBL" id="JAULJE010000021">
    <property type="protein sequence ID" value="KAK1330022.1"/>
    <property type="molecule type" value="Genomic_DNA"/>
</dbReference>
<dbReference type="SUPFAM" id="SSF52540">
    <property type="entry name" value="P-loop containing nucleoside triphosphate hydrolases"/>
    <property type="match status" value="1"/>
</dbReference>
<feature type="compositionally biased region" description="Acidic residues" evidence="14">
    <location>
        <begin position="992"/>
        <end position="1001"/>
    </location>
</feature>
<evidence type="ECO:0000259" key="16">
    <source>
        <dbReference type="PROSITE" id="PS51194"/>
    </source>
</evidence>
<dbReference type="PROSITE" id="PS51192">
    <property type="entry name" value="HELICASE_ATP_BIND_1"/>
    <property type="match status" value="1"/>
</dbReference>
<dbReference type="Pfam" id="PF24485">
    <property type="entry name" value="zf-C2H2_DHX34"/>
    <property type="match status" value="1"/>
</dbReference>
<dbReference type="InterPro" id="IPR001650">
    <property type="entry name" value="Helicase_C-like"/>
</dbReference>
<feature type="compositionally biased region" description="Basic and acidic residues" evidence="14">
    <location>
        <begin position="1"/>
        <end position="12"/>
    </location>
</feature>
<evidence type="ECO:0000256" key="5">
    <source>
        <dbReference type="ARBA" id="ARBA00022801"/>
    </source>
</evidence>
<dbReference type="Proteomes" id="UP001177744">
    <property type="component" value="Unassembled WGS sequence"/>
</dbReference>
<feature type="domain" description="Helicase ATP-binding" evidence="15">
    <location>
        <begin position="194"/>
        <end position="316"/>
    </location>
</feature>
<keyword evidence="8" id="KW-0694">RNA-binding</keyword>
<dbReference type="Pfam" id="PF07717">
    <property type="entry name" value="OB_NTP_bind"/>
    <property type="match status" value="1"/>
</dbReference>
<comment type="caution">
    <text evidence="17">The sequence shown here is derived from an EMBL/GenBank/DDBJ whole genome shotgun (WGS) entry which is preliminary data.</text>
</comment>
<evidence type="ECO:0000256" key="9">
    <source>
        <dbReference type="ARBA" id="ARBA00047984"/>
    </source>
</evidence>
<dbReference type="CDD" id="cd18791">
    <property type="entry name" value="SF2_C_RHA"/>
    <property type="match status" value="1"/>
</dbReference>
<dbReference type="SMART" id="SM00487">
    <property type="entry name" value="DEXDc"/>
    <property type="match status" value="1"/>
</dbReference>
<evidence type="ECO:0000256" key="11">
    <source>
        <dbReference type="ARBA" id="ARBA00074012"/>
    </source>
</evidence>
<dbReference type="InterPro" id="IPR014001">
    <property type="entry name" value="Helicase_ATP-bd"/>
</dbReference>
<keyword evidence="18" id="KW-1185">Reference proteome</keyword>
<keyword evidence="6" id="KW-0347">Helicase</keyword>
<evidence type="ECO:0000313" key="17">
    <source>
        <dbReference type="EMBL" id="KAK1330022.1"/>
    </source>
</evidence>
<evidence type="ECO:0000256" key="12">
    <source>
        <dbReference type="ARBA" id="ARBA00077457"/>
    </source>
</evidence>
<evidence type="ECO:0000256" key="6">
    <source>
        <dbReference type="ARBA" id="ARBA00022806"/>
    </source>
</evidence>
<gene>
    <name evidence="17" type="ORF">QTO34_010206</name>
</gene>
<evidence type="ECO:0000256" key="1">
    <source>
        <dbReference type="ARBA" id="ARBA00008792"/>
    </source>
</evidence>
<keyword evidence="4" id="KW-0547">Nucleotide-binding</keyword>
<dbReference type="Pfam" id="PF00271">
    <property type="entry name" value="Helicase_C"/>
    <property type="match status" value="1"/>
</dbReference>
<evidence type="ECO:0000256" key="14">
    <source>
        <dbReference type="SAM" id="MobiDB-lite"/>
    </source>
</evidence>
<feature type="compositionally biased region" description="Basic and acidic residues" evidence="14">
    <location>
        <begin position="77"/>
        <end position="86"/>
    </location>
</feature>
<dbReference type="GO" id="GO:0016787">
    <property type="term" value="F:hydrolase activity"/>
    <property type="evidence" value="ECO:0007669"/>
    <property type="project" value="UniProtKB-KW"/>
</dbReference>
<keyword evidence="3" id="KW-0597">Phosphoprotein</keyword>
<dbReference type="PANTHER" id="PTHR18934:SF221">
    <property type="entry name" value="ATP-DEPENDENT RNA HELICASE DHX34-RELATED"/>
    <property type="match status" value="1"/>
</dbReference>
<feature type="region of interest" description="Disordered" evidence="14">
    <location>
        <begin position="983"/>
        <end position="1004"/>
    </location>
</feature>
<dbReference type="GO" id="GO:0003723">
    <property type="term" value="F:RNA binding"/>
    <property type="evidence" value="ECO:0007669"/>
    <property type="project" value="UniProtKB-KW"/>
</dbReference>
<dbReference type="EC" id="3.6.4.13" evidence="2"/>
<evidence type="ECO:0000259" key="15">
    <source>
        <dbReference type="PROSITE" id="PS51192"/>
    </source>
</evidence>
<feature type="region of interest" description="Disordered" evidence="14">
    <location>
        <begin position="76"/>
        <end position="95"/>
    </location>
</feature>
<evidence type="ECO:0000256" key="2">
    <source>
        <dbReference type="ARBA" id="ARBA00012552"/>
    </source>
</evidence>
<dbReference type="SMART" id="SM00490">
    <property type="entry name" value="HELICc"/>
    <property type="match status" value="1"/>
</dbReference>
<keyword evidence="7" id="KW-0067">ATP-binding</keyword>
<name>A0AA40HF34_CNENI</name>
<dbReference type="FunFam" id="1.20.120.1080:FF:000056">
    <property type="entry name" value="probable ATP-dependent RNA helicase DHX34"/>
    <property type="match status" value="1"/>
</dbReference>